<dbReference type="GO" id="GO:0005737">
    <property type="term" value="C:cytoplasm"/>
    <property type="evidence" value="ECO:0007669"/>
    <property type="project" value="TreeGrafter"/>
</dbReference>
<gene>
    <name evidence="9" type="ORF">ACD_3C00086G0060</name>
</gene>
<feature type="domain" description="HD/PDEase" evidence="8">
    <location>
        <begin position="32"/>
        <end position="154"/>
    </location>
</feature>
<dbReference type="EMBL" id="AMFJ01000360">
    <property type="protein sequence ID" value="EKE28216.1"/>
    <property type="molecule type" value="Genomic_DNA"/>
</dbReference>
<evidence type="ECO:0000256" key="3">
    <source>
        <dbReference type="ARBA" id="ARBA00001941"/>
    </source>
</evidence>
<comment type="catalytic activity">
    <reaction evidence="1">
        <text>a 2'-deoxyribonucleoside 5'-phosphate + H2O = a 2'-deoxyribonucleoside + phosphate</text>
        <dbReference type="Rhea" id="RHEA:36167"/>
        <dbReference type="ChEBI" id="CHEBI:15377"/>
        <dbReference type="ChEBI" id="CHEBI:18274"/>
        <dbReference type="ChEBI" id="CHEBI:43474"/>
        <dbReference type="ChEBI" id="CHEBI:65317"/>
        <dbReference type="EC" id="3.1.3.89"/>
    </reaction>
</comment>
<dbReference type="InterPro" id="IPR006674">
    <property type="entry name" value="HD_domain"/>
</dbReference>
<organism evidence="9">
    <name type="scientific">uncultured bacterium</name>
    <name type="common">gcode 4</name>
    <dbReference type="NCBI Taxonomy" id="1234023"/>
    <lineage>
        <taxon>Bacteria</taxon>
        <taxon>environmental samples</taxon>
    </lineage>
</organism>
<evidence type="ECO:0000256" key="6">
    <source>
        <dbReference type="ARBA" id="ARBA00022723"/>
    </source>
</evidence>
<feature type="domain" description="HD/PDEase" evidence="8">
    <location>
        <begin position="241"/>
        <end position="363"/>
    </location>
</feature>
<reference evidence="9" key="1">
    <citation type="journal article" date="2012" name="Science">
        <title>Fermentation, hydrogen, and sulfur metabolism in multiple uncultivated bacterial phyla.</title>
        <authorList>
            <person name="Wrighton K.C."/>
            <person name="Thomas B.C."/>
            <person name="Sharon I."/>
            <person name="Miller C.S."/>
            <person name="Castelle C.J."/>
            <person name="VerBerkmoes N.C."/>
            <person name="Wilkins M.J."/>
            <person name="Hettich R.L."/>
            <person name="Lipton M.S."/>
            <person name="Williams K.H."/>
            <person name="Long P.E."/>
            <person name="Banfield J.F."/>
        </authorList>
    </citation>
    <scope>NUCLEOTIDE SEQUENCE [LARGE SCALE GENOMIC DNA]</scope>
</reference>
<evidence type="ECO:0000256" key="4">
    <source>
        <dbReference type="ARBA" id="ARBA00011738"/>
    </source>
</evidence>
<comment type="caution">
    <text evidence="9">The sequence shown here is derived from an EMBL/GenBank/DDBJ whole genome shotgun (WGS) entry which is preliminary data.</text>
</comment>
<evidence type="ECO:0000313" key="9">
    <source>
        <dbReference type="EMBL" id="EKE28216.1"/>
    </source>
</evidence>
<dbReference type="PANTHER" id="PTHR11845:SF13">
    <property type="entry name" value="5'-DEOXYNUCLEOTIDASE HDDC2"/>
    <property type="match status" value="1"/>
</dbReference>
<keyword evidence="6" id="KW-0479">Metal-binding</keyword>
<evidence type="ECO:0000256" key="7">
    <source>
        <dbReference type="ARBA" id="ARBA00022801"/>
    </source>
</evidence>
<dbReference type="PANTHER" id="PTHR11845">
    <property type="entry name" value="5'-DEOXYNUCLEOTIDASE HDDC2"/>
    <property type="match status" value="1"/>
</dbReference>
<evidence type="ECO:0000259" key="8">
    <source>
        <dbReference type="SMART" id="SM00471"/>
    </source>
</evidence>
<dbReference type="AlphaFoldDB" id="K2FAS2"/>
<comment type="cofactor">
    <cofactor evidence="2">
        <name>Mn(2+)</name>
        <dbReference type="ChEBI" id="CHEBI:29035"/>
    </cofactor>
</comment>
<proteinExistence type="predicted"/>
<dbReference type="EC" id="3.1.3.89" evidence="5"/>
<dbReference type="GO" id="GO:0046872">
    <property type="term" value="F:metal ion binding"/>
    <property type="evidence" value="ECO:0007669"/>
    <property type="project" value="UniProtKB-KW"/>
</dbReference>
<dbReference type="InterPro" id="IPR003607">
    <property type="entry name" value="HD/PDEase_dom"/>
</dbReference>
<dbReference type="InterPro" id="IPR039356">
    <property type="entry name" value="YfbR/HDDC2"/>
</dbReference>
<evidence type="ECO:0000256" key="1">
    <source>
        <dbReference type="ARBA" id="ARBA00001638"/>
    </source>
</evidence>
<dbReference type="GO" id="GO:0002953">
    <property type="term" value="F:5'-deoxynucleotidase activity"/>
    <property type="evidence" value="ECO:0007669"/>
    <property type="project" value="UniProtKB-EC"/>
</dbReference>
<dbReference type="Pfam" id="PF13023">
    <property type="entry name" value="HD_3"/>
    <property type="match status" value="2"/>
</dbReference>
<sequence>MDQNMMKLFDFMQLLQNMKENKRWRSTPAVLIKESIADHSWKAIVMAYVVWKQLELKMDFFKVIKLVLVHDLVEAIAEDTDYRLVYLWLVSKEDKHKKEMEAIEEIRSMLPSEIWQEIYELWSEYEEWSSKESTFAKLIEKIESIDHVLYYWEKYIDIPDKVAWYCKNALQKCPELRWFYAGYANKLKELYLKHNYEWKEAYEVDWEYEEFKDFDKFYDFFHLAQKLKETERYGSSPLIEKKDKVAEHCFRLAFMVFVSAKWFNQNVDIPRAIYISLFHDINEAITWDYDYILIHTWVVTPEDKHAEEFKAMESIRTMLPKKIWDDIYSLWAEYEAWKTPEAEFVKALDKYESISHLLFHTFENFDDADLIATYCDKAFIKAPELNSLYRQLKKQLKIEYGKWWKEWKEEYDLV</sequence>
<accession>K2FAS2</accession>
<evidence type="ECO:0000256" key="2">
    <source>
        <dbReference type="ARBA" id="ARBA00001936"/>
    </source>
</evidence>
<dbReference type="Gene3D" id="1.10.3210.10">
    <property type="entry name" value="Hypothetical protein af1432"/>
    <property type="match status" value="2"/>
</dbReference>
<protein>
    <recommendedName>
        <fullName evidence="5">5'-deoxynucleotidase</fullName>
        <ecNumber evidence="5">3.1.3.89</ecNumber>
    </recommendedName>
</protein>
<name>K2FAS2_9BACT</name>
<keyword evidence="7" id="KW-0378">Hydrolase</keyword>
<dbReference type="SUPFAM" id="SSF109604">
    <property type="entry name" value="HD-domain/PDEase-like"/>
    <property type="match status" value="2"/>
</dbReference>
<comment type="subunit">
    <text evidence="4">Homodimer.</text>
</comment>
<comment type="cofactor">
    <cofactor evidence="3">
        <name>Co(2+)</name>
        <dbReference type="ChEBI" id="CHEBI:48828"/>
    </cofactor>
</comment>
<evidence type="ECO:0000256" key="5">
    <source>
        <dbReference type="ARBA" id="ARBA00012964"/>
    </source>
</evidence>
<dbReference type="SMART" id="SM00471">
    <property type="entry name" value="HDc"/>
    <property type="match status" value="2"/>
</dbReference>